<feature type="transmembrane region" description="Helical" evidence="1">
    <location>
        <begin position="6"/>
        <end position="24"/>
    </location>
</feature>
<reference evidence="2 3" key="1">
    <citation type="submission" date="2018-08" db="EMBL/GenBank/DDBJ databases">
        <title>Genomic Encyclopedia of Archaeal and Bacterial Type Strains, Phase II (KMG-II): from individual species to whole genera.</title>
        <authorList>
            <person name="Goeker M."/>
        </authorList>
    </citation>
    <scope>NUCLEOTIDE SEQUENCE [LARGE SCALE GENOMIC DNA]</scope>
    <source>
        <strain evidence="2 3">DSM 15986</strain>
    </source>
</reference>
<evidence type="ECO:0000256" key="1">
    <source>
        <dbReference type="SAM" id="Phobius"/>
    </source>
</evidence>
<comment type="caution">
    <text evidence="2">The sequence shown here is derived from an EMBL/GenBank/DDBJ whole genome shotgun (WGS) entry which is preliminary data.</text>
</comment>
<accession>A0A3E0E0V7</accession>
<gene>
    <name evidence="2" type="ORF">C8N25_1034</name>
</gene>
<sequence length="44" mass="5093">MKRSLVVKILAFTVSLLVFSYFFANRDEFKRGLRGQPSLEIVDT</sequence>
<dbReference type="AlphaFoldDB" id="A0A3E0E0V7"/>
<dbReference type="Proteomes" id="UP000256405">
    <property type="component" value="Unassembled WGS sequence"/>
</dbReference>
<keyword evidence="1" id="KW-1133">Transmembrane helix</keyword>
<protein>
    <submittedName>
        <fullName evidence="2">Uncharacterized protein</fullName>
    </submittedName>
</protein>
<name>A0A3E0E0V7_9BACT</name>
<organism evidence="2 3">
    <name type="scientific">Algoriphagus antarcticus</name>
    <dbReference type="NCBI Taxonomy" id="238540"/>
    <lineage>
        <taxon>Bacteria</taxon>
        <taxon>Pseudomonadati</taxon>
        <taxon>Bacteroidota</taxon>
        <taxon>Cytophagia</taxon>
        <taxon>Cytophagales</taxon>
        <taxon>Cyclobacteriaceae</taxon>
        <taxon>Algoriphagus</taxon>
    </lineage>
</organism>
<evidence type="ECO:0000313" key="2">
    <source>
        <dbReference type="EMBL" id="REG91927.1"/>
    </source>
</evidence>
<keyword evidence="1" id="KW-0812">Transmembrane</keyword>
<evidence type="ECO:0000313" key="3">
    <source>
        <dbReference type="Proteomes" id="UP000256405"/>
    </source>
</evidence>
<keyword evidence="1" id="KW-0472">Membrane</keyword>
<dbReference type="EMBL" id="QUNF01000003">
    <property type="protein sequence ID" value="REG91927.1"/>
    <property type="molecule type" value="Genomic_DNA"/>
</dbReference>
<keyword evidence="3" id="KW-1185">Reference proteome</keyword>
<proteinExistence type="predicted"/>